<dbReference type="GO" id="GO:0003677">
    <property type="term" value="F:DNA binding"/>
    <property type="evidence" value="ECO:0007669"/>
    <property type="project" value="UniProtKB-UniRule"/>
</dbReference>
<comment type="caution">
    <text evidence="13">The sequence shown here is derived from an EMBL/GenBank/DDBJ whole genome shotgun (WGS) entry which is preliminary data.</text>
</comment>
<evidence type="ECO:0000256" key="9">
    <source>
        <dbReference type="HAMAP-Rule" id="MF_01808"/>
    </source>
</evidence>
<feature type="domain" description="Tyr recombinase" evidence="11">
    <location>
        <begin position="115"/>
        <end position="308"/>
    </location>
</feature>
<evidence type="ECO:0000313" key="13">
    <source>
        <dbReference type="EMBL" id="OOC10440.1"/>
    </source>
</evidence>
<evidence type="ECO:0000256" key="6">
    <source>
        <dbReference type="ARBA" id="ARBA00023125"/>
    </source>
</evidence>
<keyword evidence="2 9" id="KW-0963">Cytoplasm</keyword>
<dbReference type="PROSITE" id="PS51898">
    <property type="entry name" value="TYR_RECOMBINASE"/>
    <property type="match status" value="1"/>
</dbReference>
<dbReference type="InterPro" id="IPR002104">
    <property type="entry name" value="Integrase_catalytic"/>
</dbReference>
<evidence type="ECO:0000256" key="1">
    <source>
        <dbReference type="ARBA" id="ARBA00004496"/>
    </source>
</evidence>
<dbReference type="PROSITE" id="PS51900">
    <property type="entry name" value="CB"/>
    <property type="match status" value="1"/>
</dbReference>
<feature type="region of interest" description="Disordered" evidence="10">
    <location>
        <begin position="130"/>
        <end position="149"/>
    </location>
</feature>
<protein>
    <recommendedName>
        <fullName evidence="9">Tyrosine recombinase XerC</fullName>
    </recommendedName>
</protein>
<keyword evidence="14" id="KW-1185">Reference proteome</keyword>
<dbReference type="InterPro" id="IPR013762">
    <property type="entry name" value="Integrase-like_cat_sf"/>
</dbReference>
<dbReference type="EMBL" id="MUZR01000016">
    <property type="protein sequence ID" value="OOC10440.1"/>
    <property type="molecule type" value="Genomic_DNA"/>
</dbReference>
<dbReference type="InterPro" id="IPR010998">
    <property type="entry name" value="Integrase_recombinase_N"/>
</dbReference>
<dbReference type="InterPro" id="IPR011010">
    <property type="entry name" value="DNA_brk_join_enz"/>
</dbReference>
<evidence type="ECO:0000256" key="10">
    <source>
        <dbReference type="SAM" id="MobiDB-lite"/>
    </source>
</evidence>
<dbReference type="CDD" id="cd00798">
    <property type="entry name" value="INT_XerDC_C"/>
    <property type="match status" value="1"/>
</dbReference>
<feature type="active site" evidence="9">
    <location>
        <position position="191"/>
    </location>
</feature>
<comment type="function">
    <text evidence="9">Site-specific tyrosine recombinase, which acts by catalyzing the cutting and rejoining of the recombining DNA molecules. The XerC-XerD complex is essential to convert dimers of the bacterial chromosome into monomers to permit their segregation at cell division. It also contributes to the segregational stability of plasmids.</text>
</comment>
<comment type="subcellular location">
    <subcellularLocation>
        <location evidence="1 9">Cytoplasm</location>
    </subcellularLocation>
</comment>
<evidence type="ECO:0000256" key="3">
    <source>
        <dbReference type="ARBA" id="ARBA00022618"/>
    </source>
</evidence>
<feature type="active site" evidence="9">
    <location>
        <position position="260"/>
    </location>
</feature>
<keyword evidence="5 9" id="KW-0229">DNA integration</keyword>
<dbReference type="GO" id="GO:0007059">
    <property type="term" value="P:chromosome segregation"/>
    <property type="evidence" value="ECO:0007669"/>
    <property type="project" value="UniProtKB-UniRule"/>
</dbReference>
<keyword evidence="8 9" id="KW-0131">Cell cycle</keyword>
<dbReference type="PANTHER" id="PTHR30349:SF81">
    <property type="entry name" value="TYROSINE RECOMBINASE XERC"/>
    <property type="match status" value="1"/>
</dbReference>
<dbReference type="InterPro" id="IPR004107">
    <property type="entry name" value="Integrase_SAM-like_N"/>
</dbReference>
<dbReference type="PANTHER" id="PTHR30349">
    <property type="entry name" value="PHAGE INTEGRASE-RELATED"/>
    <property type="match status" value="1"/>
</dbReference>
<dbReference type="RefSeq" id="WP_024328617.1">
    <property type="nucleotide sequence ID" value="NZ_MUZR01000016.1"/>
</dbReference>
<dbReference type="GO" id="GO:0009037">
    <property type="term" value="F:tyrosine-based site-specific recombinase activity"/>
    <property type="evidence" value="ECO:0007669"/>
    <property type="project" value="UniProtKB-UniRule"/>
</dbReference>
<feature type="active site" description="O-(3'-phospho-DNA)-tyrosine intermediate" evidence="9">
    <location>
        <position position="295"/>
    </location>
</feature>
<evidence type="ECO:0000256" key="8">
    <source>
        <dbReference type="ARBA" id="ARBA00023306"/>
    </source>
</evidence>
<dbReference type="OrthoDB" id="9801717at2"/>
<dbReference type="Proteomes" id="UP000189177">
    <property type="component" value="Unassembled WGS sequence"/>
</dbReference>
<sequence>MPTANRPPESESQPDPAIEAYLAHLRDVRGLSLHTVAAYGRDLRELRRAWGAPWTELDAAALRRIVAGLARGGRHPRSVRRFLAAVRGFLDFQVERGERAANPAAGLRGPKTDRPLPRGLDVDQAQQALDAPPATASAPDGEAADPDSPLARRDRAMLELLYGSGLRLAELTGLDLPDVDRDAGMVRVLGKGRRERRVPAGRMALAALRDWLAVRGQWADVDEPALFVTRRGQRISNRSVQRRVAEAGRRGGLDVHLHPHRLRHAFASHLLESSGDLRAVQELLGHADLSTTQIYTHLDYQHLAEVYDAAHPRARRHDPADETGS</sequence>
<dbReference type="InterPro" id="IPR044068">
    <property type="entry name" value="CB"/>
</dbReference>
<name>A0A1V2ZZA9_9GAMM</name>
<dbReference type="Gene3D" id="1.10.150.130">
    <property type="match status" value="1"/>
</dbReference>
<keyword evidence="7 9" id="KW-0233">DNA recombination</keyword>
<dbReference type="GO" id="GO:0051301">
    <property type="term" value="P:cell division"/>
    <property type="evidence" value="ECO:0007669"/>
    <property type="project" value="UniProtKB-KW"/>
</dbReference>
<comment type="subunit">
    <text evidence="9">Forms a cyclic heterotetrameric complex composed of two molecules of XerC and two molecules of XerD.</text>
</comment>
<dbReference type="GO" id="GO:0005737">
    <property type="term" value="C:cytoplasm"/>
    <property type="evidence" value="ECO:0007669"/>
    <property type="project" value="UniProtKB-SubCell"/>
</dbReference>
<evidence type="ECO:0000256" key="4">
    <source>
        <dbReference type="ARBA" id="ARBA00022829"/>
    </source>
</evidence>
<feature type="active site" evidence="9">
    <location>
        <position position="286"/>
    </location>
</feature>
<feature type="domain" description="Core-binding (CB)" evidence="12">
    <location>
        <begin position="12"/>
        <end position="94"/>
    </location>
</feature>
<evidence type="ECO:0000256" key="7">
    <source>
        <dbReference type="ARBA" id="ARBA00023172"/>
    </source>
</evidence>
<organism evidence="13 14">
    <name type="scientific">Thioalkalivibrio halophilus</name>
    <dbReference type="NCBI Taxonomy" id="252474"/>
    <lineage>
        <taxon>Bacteria</taxon>
        <taxon>Pseudomonadati</taxon>
        <taxon>Pseudomonadota</taxon>
        <taxon>Gammaproteobacteria</taxon>
        <taxon>Chromatiales</taxon>
        <taxon>Ectothiorhodospiraceae</taxon>
        <taxon>Thioalkalivibrio</taxon>
    </lineage>
</organism>
<evidence type="ECO:0000313" key="14">
    <source>
        <dbReference type="Proteomes" id="UP000189177"/>
    </source>
</evidence>
<dbReference type="Pfam" id="PF02899">
    <property type="entry name" value="Phage_int_SAM_1"/>
    <property type="match status" value="1"/>
</dbReference>
<evidence type="ECO:0000256" key="5">
    <source>
        <dbReference type="ARBA" id="ARBA00022908"/>
    </source>
</evidence>
<dbReference type="InterPro" id="IPR023009">
    <property type="entry name" value="Tyrosine_recombinase_XerC/XerD"/>
</dbReference>
<feature type="active site" evidence="9">
    <location>
        <position position="167"/>
    </location>
</feature>
<dbReference type="InterPro" id="IPR050090">
    <property type="entry name" value="Tyrosine_recombinase_XerCD"/>
</dbReference>
<dbReference type="GO" id="GO:0006313">
    <property type="term" value="P:DNA transposition"/>
    <property type="evidence" value="ECO:0007669"/>
    <property type="project" value="UniProtKB-UniRule"/>
</dbReference>
<dbReference type="STRING" id="252474.B1A74_05700"/>
<gene>
    <name evidence="9" type="primary">xerC</name>
    <name evidence="13" type="ORF">B1A74_05700</name>
</gene>
<evidence type="ECO:0000259" key="12">
    <source>
        <dbReference type="PROSITE" id="PS51900"/>
    </source>
</evidence>
<keyword evidence="6 9" id="KW-0238">DNA-binding</keyword>
<evidence type="ECO:0000259" key="11">
    <source>
        <dbReference type="PROSITE" id="PS51898"/>
    </source>
</evidence>
<keyword evidence="3 9" id="KW-0132">Cell division</keyword>
<dbReference type="Pfam" id="PF00589">
    <property type="entry name" value="Phage_integrase"/>
    <property type="match status" value="1"/>
</dbReference>
<comment type="similarity">
    <text evidence="9">Belongs to the 'phage' integrase family. XerC subfamily.</text>
</comment>
<dbReference type="SUPFAM" id="SSF47823">
    <property type="entry name" value="lambda integrase-like, N-terminal domain"/>
    <property type="match status" value="1"/>
</dbReference>
<keyword evidence="4 9" id="KW-0159">Chromosome partition</keyword>
<dbReference type="SUPFAM" id="SSF56349">
    <property type="entry name" value="DNA breaking-rejoining enzymes"/>
    <property type="match status" value="1"/>
</dbReference>
<reference evidence="13 14" key="1">
    <citation type="submission" date="2017-02" db="EMBL/GenBank/DDBJ databases">
        <title>Genomic diversity within the haloalkaliphilic genus Thioalkalivibrio.</title>
        <authorList>
            <person name="Ahn A.-C."/>
            <person name="Meier-Kolthoff J."/>
            <person name="Overmars L."/>
            <person name="Richter M."/>
            <person name="Woyke T."/>
            <person name="Sorokin D.Y."/>
            <person name="Muyzer G."/>
        </authorList>
    </citation>
    <scope>NUCLEOTIDE SEQUENCE [LARGE SCALE GENOMIC DNA]</scope>
    <source>
        <strain evidence="13 14">HL17</strain>
    </source>
</reference>
<feature type="active site" evidence="9">
    <location>
        <position position="263"/>
    </location>
</feature>
<accession>A0A1V2ZZA9</accession>
<proteinExistence type="inferred from homology"/>
<evidence type="ECO:0000256" key="2">
    <source>
        <dbReference type="ARBA" id="ARBA00022490"/>
    </source>
</evidence>
<dbReference type="Gene3D" id="1.10.443.10">
    <property type="entry name" value="Intergrase catalytic core"/>
    <property type="match status" value="1"/>
</dbReference>
<dbReference type="AlphaFoldDB" id="A0A1V2ZZA9"/>
<dbReference type="HAMAP" id="MF_01808">
    <property type="entry name" value="Recomb_XerC_XerD"/>
    <property type="match status" value="1"/>
</dbReference>